<dbReference type="AlphaFoldDB" id="M4BKR9"/>
<dbReference type="InParanoid" id="M4BKR9"/>
<dbReference type="Proteomes" id="UP000011713">
    <property type="component" value="Unassembled WGS sequence"/>
</dbReference>
<reference evidence="3" key="1">
    <citation type="journal article" date="2010" name="Science">
        <title>Signatures of adaptation to obligate biotrophy in the Hyaloperonospora arabidopsidis genome.</title>
        <authorList>
            <person name="Baxter L."/>
            <person name="Tripathy S."/>
            <person name="Ishaque N."/>
            <person name="Boot N."/>
            <person name="Cabral A."/>
            <person name="Kemen E."/>
            <person name="Thines M."/>
            <person name="Ah-Fong A."/>
            <person name="Anderson R."/>
            <person name="Badejoko W."/>
            <person name="Bittner-Eddy P."/>
            <person name="Boore J.L."/>
            <person name="Chibucos M.C."/>
            <person name="Coates M."/>
            <person name="Dehal P."/>
            <person name="Delehaunty K."/>
            <person name="Dong S."/>
            <person name="Downton P."/>
            <person name="Dumas B."/>
            <person name="Fabro G."/>
            <person name="Fronick C."/>
            <person name="Fuerstenberg S.I."/>
            <person name="Fulton L."/>
            <person name="Gaulin E."/>
            <person name="Govers F."/>
            <person name="Hughes L."/>
            <person name="Humphray S."/>
            <person name="Jiang R.H."/>
            <person name="Judelson H."/>
            <person name="Kamoun S."/>
            <person name="Kyung K."/>
            <person name="Meijer H."/>
            <person name="Minx P."/>
            <person name="Morris P."/>
            <person name="Nelson J."/>
            <person name="Phuntumart V."/>
            <person name="Qutob D."/>
            <person name="Rehmany A."/>
            <person name="Rougon-Cardoso A."/>
            <person name="Ryden P."/>
            <person name="Torto-Alalibo T."/>
            <person name="Studholme D."/>
            <person name="Wang Y."/>
            <person name="Win J."/>
            <person name="Wood J."/>
            <person name="Clifton S.W."/>
            <person name="Rogers J."/>
            <person name="Van den Ackerveken G."/>
            <person name="Jones J.D."/>
            <person name="McDowell J.M."/>
            <person name="Beynon J."/>
            <person name="Tyler B.M."/>
        </authorList>
    </citation>
    <scope>NUCLEOTIDE SEQUENCE [LARGE SCALE GENOMIC DNA]</scope>
    <source>
        <strain evidence="3">Emoy2</strain>
    </source>
</reference>
<organism evidence="2 3">
    <name type="scientific">Hyaloperonospora arabidopsidis (strain Emoy2)</name>
    <name type="common">Downy mildew agent</name>
    <name type="synonym">Peronospora arabidopsidis</name>
    <dbReference type="NCBI Taxonomy" id="559515"/>
    <lineage>
        <taxon>Eukaryota</taxon>
        <taxon>Sar</taxon>
        <taxon>Stramenopiles</taxon>
        <taxon>Oomycota</taxon>
        <taxon>Peronosporomycetes</taxon>
        <taxon>Peronosporales</taxon>
        <taxon>Peronosporaceae</taxon>
        <taxon>Hyaloperonospora</taxon>
    </lineage>
</organism>
<feature type="region of interest" description="Disordered" evidence="1">
    <location>
        <begin position="1"/>
        <end position="29"/>
    </location>
</feature>
<evidence type="ECO:0000313" key="2">
    <source>
        <dbReference type="EnsemblProtists" id="HpaP807002"/>
    </source>
</evidence>
<name>M4BKR9_HYAAE</name>
<keyword evidence="3" id="KW-1185">Reference proteome</keyword>
<evidence type="ECO:0000313" key="3">
    <source>
        <dbReference type="Proteomes" id="UP000011713"/>
    </source>
</evidence>
<dbReference type="HOGENOM" id="CLU_1356954_0_0_1"/>
<protein>
    <submittedName>
        <fullName evidence="2">Uncharacterized protein</fullName>
    </submittedName>
</protein>
<evidence type="ECO:0000256" key="1">
    <source>
        <dbReference type="SAM" id="MobiDB-lite"/>
    </source>
</evidence>
<sequence>MADHVPSNPVSSPNSGSRPLGSPPGIPTSDVETSMAACTTFLDTSNLPWVMCDHSAAETLIHMGGSIGGIPTSTPSTLSSSIPTLDVVKDNDGVLASNLSKLILLLSTRIKVSHAVDRATLDADIDSIYLRLDLQYVIVDLYQGMETALTQQVARNHQLDEDLQESTPPRLRLSNTSKRDIIACAFITTKRLSSPMLFGRRW</sequence>
<reference evidence="2" key="2">
    <citation type="submission" date="2015-06" db="UniProtKB">
        <authorList>
            <consortium name="EnsemblProtists"/>
        </authorList>
    </citation>
    <scope>IDENTIFICATION</scope>
    <source>
        <strain evidence="2">Emoy2</strain>
    </source>
</reference>
<feature type="compositionally biased region" description="Low complexity" evidence="1">
    <location>
        <begin position="1"/>
        <end position="15"/>
    </location>
</feature>
<dbReference type="VEuPathDB" id="FungiDB:HpaG807002"/>
<proteinExistence type="predicted"/>
<accession>M4BKR9</accession>
<dbReference type="EnsemblProtists" id="HpaT807002">
    <property type="protein sequence ID" value="HpaP807002"/>
    <property type="gene ID" value="HpaG807002"/>
</dbReference>
<dbReference type="EMBL" id="JH598362">
    <property type="status" value="NOT_ANNOTATED_CDS"/>
    <property type="molecule type" value="Genomic_DNA"/>
</dbReference>